<evidence type="ECO:0000259" key="2">
    <source>
        <dbReference type="Pfam" id="PF21106"/>
    </source>
</evidence>
<dbReference type="InterPro" id="IPR048375">
    <property type="entry name" value="YtxK-like_N"/>
</dbReference>
<dbReference type="Pfam" id="PF02384">
    <property type="entry name" value="N6_Mtase"/>
    <property type="match status" value="1"/>
</dbReference>
<dbReference type="InterPro" id="IPR029063">
    <property type="entry name" value="SAM-dependent_MTases_sf"/>
</dbReference>
<dbReference type="PRINTS" id="PR00507">
    <property type="entry name" value="N12N6MTFRASE"/>
</dbReference>
<dbReference type="GO" id="GO:0008170">
    <property type="term" value="F:N-methyltransferase activity"/>
    <property type="evidence" value="ECO:0007669"/>
    <property type="project" value="InterPro"/>
</dbReference>
<organism evidence="3">
    <name type="scientific">Sporolactobacillus sp. Y61</name>
    <dbReference type="NCBI Taxonomy" id="3160863"/>
    <lineage>
        <taxon>Bacteria</taxon>
        <taxon>Bacillati</taxon>
        <taxon>Bacillota</taxon>
        <taxon>Bacilli</taxon>
        <taxon>Bacillales</taxon>
        <taxon>Sporolactobacillaceae</taxon>
        <taxon>Sporolactobacillus</taxon>
    </lineage>
</organism>
<evidence type="ECO:0000259" key="1">
    <source>
        <dbReference type="Pfam" id="PF02384"/>
    </source>
</evidence>
<feature type="domain" description="YtxK-like N-terminal helical" evidence="2">
    <location>
        <begin position="8"/>
        <end position="82"/>
    </location>
</feature>
<dbReference type="Pfam" id="PF21106">
    <property type="entry name" value="YtxK_like"/>
    <property type="match status" value="1"/>
</dbReference>
<dbReference type="EMBL" id="CP159510">
    <property type="protein sequence ID" value="XCJ16723.1"/>
    <property type="molecule type" value="Genomic_DNA"/>
</dbReference>
<dbReference type="Gene3D" id="3.40.50.150">
    <property type="entry name" value="Vaccinia Virus protein VP39"/>
    <property type="match status" value="1"/>
</dbReference>
<sequence length="339" mass="37620">METTIVTDLFSVLDQAALIIMKKHKISYLEGLCAAGEDIFKDRVTDHDLKEKLEPLYAAFFHKGMTAEDVRRAFQLAVLKGMKKDSAAGDDMTPDALVILMGHIASQLMGKYSSFSVLDPAAGTANLLTGIMNQSSQGHILACGADTNDLMIRLAWTNANLQQNEIHLLHQDGLKPILTEPADLVVCDVPVGFYPDQENAKQFELNGTDGKAYTHFLFIEQGLKQLKAGGYLLYLIPNRLFSDDHDHHFHRFMQKHAIVLALLQLPLTLFRKPEAAKSIMLLRKKGGSAAVPGKRFWQNCLIFLMKTPCEKFCSGLINGLPISLFSRFGGEGYGINTCY</sequence>
<dbReference type="GO" id="GO:0032259">
    <property type="term" value="P:methylation"/>
    <property type="evidence" value="ECO:0007669"/>
    <property type="project" value="UniProtKB-KW"/>
</dbReference>
<gene>
    <name evidence="3" type="ORF">ABNN70_13935</name>
</gene>
<keyword evidence="3" id="KW-0808">Transferase</keyword>
<reference evidence="3" key="1">
    <citation type="submission" date="2024-06" db="EMBL/GenBank/DDBJ databases">
        <authorList>
            <person name="Fan A."/>
            <person name="Zhang F.Y."/>
            <person name="Zhang L."/>
        </authorList>
    </citation>
    <scope>NUCLEOTIDE SEQUENCE</scope>
    <source>
        <strain evidence="3">Y61</strain>
    </source>
</reference>
<protein>
    <submittedName>
        <fullName evidence="3">Class I SAM-dependent methyltransferase</fullName>
    </submittedName>
</protein>
<keyword evidence="3" id="KW-0489">Methyltransferase</keyword>
<evidence type="ECO:0000313" key="3">
    <source>
        <dbReference type="EMBL" id="XCJ16723.1"/>
    </source>
</evidence>
<dbReference type="CDD" id="cd02440">
    <property type="entry name" value="AdoMet_MTases"/>
    <property type="match status" value="1"/>
</dbReference>
<proteinExistence type="predicted"/>
<name>A0AAU8IET7_9BACL</name>
<dbReference type="Gene3D" id="1.10.150.470">
    <property type="match status" value="1"/>
</dbReference>
<dbReference type="PANTHER" id="PTHR41313">
    <property type="entry name" value="ADENINE-SPECIFIC METHYLTRANSFERASE"/>
    <property type="match status" value="1"/>
</dbReference>
<dbReference type="SUPFAM" id="SSF53335">
    <property type="entry name" value="S-adenosyl-L-methionine-dependent methyltransferases"/>
    <property type="match status" value="1"/>
</dbReference>
<accession>A0AAU8IET7</accession>
<dbReference type="InterPro" id="IPR052933">
    <property type="entry name" value="DNA_Protect_Modify"/>
</dbReference>
<dbReference type="InterPro" id="IPR003356">
    <property type="entry name" value="DNA_methylase_A-5"/>
</dbReference>
<dbReference type="RefSeq" id="WP_353948129.1">
    <property type="nucleotide sequence ID" value="NZ_CP159510.1"/>
</dbReference>
<dbReference type="PANTHER" id="PTHR41313:SF1">
    <property type="entry name" value="DNA METHYLASE ADENINE-SPECIFIC DOMAIN-CONTAINING PROTEIN"/>
    <property type="match status" value="1"/>
</dbReference>
<feature type="domain" description="DNA methylase adenine-specific" evidence="1">
    <location>
        <begin position="84"/>
        <end position="285"/>
    </location>
</feature>
<dbReference type="GO" id="GO:0003677">
    <property type="term" value="F:DNA binding"/>
    <property type="evidence" value="ECO:0007669"/>
    <property type="project" value="InterPro"/>
</dbReference>
<dbReference type="AlphaFoldDB" id="A0AAU8IET7"/>